<gene>
    <name evidence="2" type="ORF">G6M90_00g051090</name>
</gene>
<proteinExistence type="predicted"/>
<dbReference type="RefSeq" id="XP_014545207.1">
    <property type="nucleotide sequence ID" value="XM_014689721.1"/>
</dbReference>
<evidence type="ECO:0000256" key="1">
    <source>
        <dbReference type="SAM" id="MobiDB-lite"/>
    </source>
</evidence>
<accession>A0A7D5YT48</accession>
<feature type="region of interest" description="Disordered" evidence="1">
    <location>
        <begin position="142"/>
        <end position="203"/>
    </location>
</feature>
<feature type="compositionally biased region" description="Low complexity" evidence="1">
    <location>
        <begin position="178"/>
        <end position="188"/>
    </location>
</feature>
<dbReference type="GeneID" id="26242548"/>
<protein>
    <submittedName>
        <fullName evidence="2">Uncharacterized protein</fullName>
    </submittedName>
</protein>
<dbReference type="EMBL" id="CP058933">
    <property type="protein sequence ID" value="QLI68502.1"/>
    <property type="molecule type" value="Genomic_DNA"/>
</dbReference>
<dbReference type="OrthoDB" id="10508717at2759"/>
<dbReference type="Proteomes" id="UP000510686">
    <property type="component" value="Chromosome 2"/>
</dbReference>
<keyword evidence="3" id="KW-1185">Reference proteome</keyword>
<organism evidence="2 3">
    <name type="scientific">Metarhizium brunneum</name>
    <dbReference type="NCBI Taxonomy" id="500148"/>
    <lineage>
        <taxon>Eukaryota</taxon>
        <taxon>Fungi</taxon>
        <taxon>Dikarya</taxon>
        <taxon>Ascomycota</taxon>
        <taxon>Pezizomycotina</taxon>
        <taxon>Sordariomycetes</taxon>
        <taxon>Hypocreomycetidae</taxon>
        <taxon>Hypocreales</taxon>
        <taxon>Clavicipitaceae</taxon>
        <taxon>Metarhizium</taxon>
    </lineage>
</organism>
<feature type="compositionally biased region" description="Polar residues" evidence="1">
    <location>
        <begin position="152"/>
        <end position="171"/>
    </location>
</feature>
<sequence>MSSNQQTNSAGNNEDMEFLAITENLRRAIRERASQLTVRPNEEFERRLGEMVSHGTIPPTRALPLTDQGEVQRLIQEEVQRLIQEEVQRSIQEEVQRSIQGQLDEFRPQALPSTVQGAAQRSTQGQLDDLKSRMMAPWIFPGPPRPPRNMFGLSTRQLALPTIQGQASGPQDAQGRVQAQPQGQAPSSPEEEDDEEDGRIRPF</sequence>
<reference evidence="2 3" key="1">
    <citation type="submission" date="2020-07" db="EMBL/GenBank/DDBJ databases">
        <title>Telomere length de novo assembly of all 7 chromosomes of the fungus, Metarhizium brunneum, using a novel assembly pipeline.</title>
        <authorList>
            <person name="Saud z."/>
            <person name="Kortsinoglou A."/>
            <person name="Kouvelis V.N."/>
            <person name="Butt T.M."/>
        </authorList>
    </citation>
    <scope>NUCLEOTIDE SEQUENCE [LARGE SCALE GENOMIC DNA]</scope>
    <source>
        <strain evidence="2 3">4556</strain>
    </source>
</reference>
<name>A0A7D5YT48_9HYPO</name>
<evidence type="ECO:0000313" key="2">
    <source>
        <dbReference type="EMBL" id="QLI68502.1"/>
    </source>
</evidence>
<dbReference type="KEGG" id="mbrn:26242548"/>
<dbReference type="AlphaFoldDB" id="A0A7D5YT48"/>
<evidence type="ECO:0000313" key="3">
    <source>
        <dbReference type="Proteomes" id="UP000510686"/>
    </source>
</evidence>